<dbReference type="InterPro" id="IPR052994">
    <property type="entry name" value="Tiny_macrocysts_regulators"/>
</dbReference>
<keyword evidence="2" id="KW-1133">Transmembrane helix</keyword>
<dbReference type="Pfam" id="PF25474">
    <property type="entry name" value="TPR_TmcB"/>
    <property type="match status" value="1"/>
</dbReference>
<feature type="domain" description="TmcB/TmcC TPR repeats" evidence="3">
    <location>
        <begin position="465"/>
        <end position="582"/>
    </location>
</feature>
<feature type="transmembrane region" description="Helical" evidence="2">
    <location>
        <begin position="209"/>
        <end position="229"/>
    </location>
</feature>
<keyword evidence="2" id="KW-0812">Transmembrane</keyword>
<feature type="region of interest" description="Disordered" evidence="1">
    <location>
        <begin position="803"/>
        <end position="833"/>
    </location>
</feature>
<feature type="transmembrane region" description="Helical" evidence="2">
    <location>
        <begin position="1489"/>
        <end position="1509"/>
    </location>
</feature>
<feature type="transmembrane region" description="Helical" evidence="2">
    <location>
        <begin position="118"/>
        <end position="141"/>
    </location>
</feature>
<reference evidence="4 5" key="1">
    <citation type="submission" date="2014-06" db="EMBL/GenBank/DDBJ databases">
        <authorList>
            <person name="Swart Estienne"/>
        </authorList>
    </citation>
    <scope>NUCLEOTIDE SEQUENCE [LARGE SCALE GENOMIC DNA]</scope>
    <source>
        <strain evidence="4 5">130c</strain>
    </source>
</reference>
<organism evidence="4 5">
    <name type="scientific">Stylonychia lemnae</name>
    <name type="common">Ciliate</name>
    <dbReference type="NCBI Taxonomy" id="5949"/>
    <lineage>
        <taxon>Eukaryota</taxon>
        <taxon>Sar</taxon>
        <taxon>Alveolata</taxon>
        <taxon>Ciliophora</taxon>
        <taxon>Intramacronucleata</taxon>
        <taxon>Spirotrichea</taxon>
        <taxon>Stichotrichia</taxon>
        <taxon>Sporadotrichida</taxon>
        <taxon>Oxytrichidae</taxon>
        <taxon>Stylonychinae</taxon>
        <taxon>Stylonychia</taxon>
    </lineage>
</organism>
<proteinExistence type="predicted"/>
<feature type="transmembrane region" description="Helical" evidence="2">
    <location>
        <begin position="268"/>
        <end position="291"/>
    </location>
</feature>
<feature type="region of interest" description="Disordered" evidence="1">
    <location>
        <begin position="1021"/>
        <end position="1063"/>
    </location>
</feature>
<accession>A0A078A3J9</accession>
<evidence type="ECO:0000259" key="3">
    <source>
        <dbReference type="Pfam" id="PF25474"/>
    </source>
</evidence>
<evidence type="ECO:0000256" key="1">
    <source>
        <dbReference type="SAM" id="MobiDB-lite"/>
    </source>
</evidence>
<keyword evidence="5" id="KW-1185">Reference proteome</keyword>
<dbReference type="PANTHER" id="PTHR31600">
    <property type="entry name" value="TINY MACROCYSTS PROTEIN B-RELATED"/>
    <property type="match status" value="1"/>
</dbReference>
<feature type="transmembrane region" description="Helical" evidence="2">
    <location>
        <begin position="298"/>
        <end position="317"/>
    </location>
</feature>
<dbReference type="InterPro" id="IPR035965">
    <property type="entry name" value="PAS-like_dom_sf"/>
</dbReference>
<keyword evidence="2" id="KW-0472">Membrane</keyword>
<dbReference type="OrthoDB" id="297598at2759"/>
<feature type="transmembrane region" description="Helical" evidence="2">
    <location>
        <begin position="238"/>
        <end position="256"/>
    </location>
</feature>
<name>A0A078A3J9_STYLE</name>
<feature type="transmembrane region" description="Helical" evidence="2">
    <location>
        <begin position="1710"/>
        <end position="1733"/>
    </location>
</feature>
<evidence type="ECO:0000313" key="4">
    <source>
        <dbReference type="EMBL" id="CDW76382.1"/>
    </source>
</evidence>
<evidence type="ECO:0000256" key="2">
    <source>
        <dbReference type="SAM" id="Phobius"/>
    </source>
</evidence>
<dbReference type="Proteomes" id="UP000039865">
    <property type="component" value="Unassembled WGS sequence"/>
</dbReference>
<evidence type="ECO:0000313" key="5">
    <source>
        <dbReference type="Proteomes" id="UP000039865"/>
    </source>
</evidence>
<dbReference type="EMBL" id="CCKQ01005223">
    <property type="protein sequence ID" value="CDW76382.1"/>
    <property type="molecule type" value="Genomic_DNA"/>
</dbReference>
<gene>
    <name evidence="4" type="primary">Contig18912.g20068</name>
    <name evidence="4" type="ORF">STYLEM_5382</name>
</gene>
<feature type="transmembrane region" description="Helical" evidence="2">
    <location>
        <begin position="1188"/>
        <end position="1208"/>
    </location>
</feature>
<protein>
    <submittedName>
        <fullName evidence="4">Pas pac domain protein</fullName>
    </submittedName>
</protein>
<dbReference type="Gene3D" id="3.30.450.20">
    <property type="entry name" value="PAS domain"/>
    <property type="match status" value="1"/>
</dbReference>
<dbReference type="SUPFAM" id="SSF55785">
    <property type="entry name" value="PYP-like sensor domain (PAS domain)"/>
    <property type="match status" value="1"/>
</dbReference>
<dbReference type="InParanoid" id="A0A078A3J9"/>
<sequence>MRDNGMMLLEDEEGEDTRFNQGGKSDSKNFNKGNKIEEKIKFNLFNIFFSLLKGLNMNPWKIYTLVAIEFIQFLSFPFHPTLVQQWKDYDVMDYVTKGFQVFSIKHWIREAEISYDDYLIAFYIMIVFVFLIIIDFIYVSFAVNNQKHSLFIYLELLLSILSCETKSQEYLSTLHMDMQFDPAGPDLLVMTMYNNIQCFTSTHALHATLSILVSVILISITLMIVFLLFESRKLNSRVDFFMILLKMFLVIVFAFLQDESFNGFKILILAMSVLYGIFAWTNYMILLGAILSKANFDMLLVIYLLGIPIVIALILTLENQNTKLLLAPLFKFQKGEDALSQFNQLIFLIETKDSIRESAILIKGFVNYHEMTCADEECSLKQYQKNVLKSQNQGNRLNQHSKIKINGQNGQANGASSSQKLIQNESNSLLLNFTKKLLEKSIKRFPQCTILKITYSNFLLDHMGDSLMESGKESGGFEYVSAVNFEQNYRKCKNNIEKTALLHYELWNHLLEDSPDLGRLSDLGFRIDYQLKQVEIHWNQMQMIYPNTPKALKLYAQFLIDVLNDKEGGNELLLKAKESSQIKANFDIGGNAEDMIVGGMGLNQQDGSPLIYISGENDRLGLISNLNLSACRVFGYLRKEELMNKNIKVLQPGIYQFYHDEFIRSALLKSSEQMTNKERSVYGKHISGYIFPLSLQIKFFQSFLHGKQFVATLKSEKKGINASVSYVLVDKNGIVLDVTSSAIQLLNIDKQKMLKKRIKYDLTLLIPSLFNGDQQRFFGKQGDKVEFSYPEIIENQEKIKQNEQNNVAEENKSDHSFTSIEDDGEASQNGLNFNKSQHAFNNEESDKDNNKNQNSGMEMFDEQNIELNVKASEKKAQFHCNMFPIQFQCINGGETQGYSVRLELINEENKDSISDAFNQIGGRSKVKDKLKKYVKMTEFQFSFNPIYKKFVRELRDEENKDAYLDKALRHVQKENERRGDDKNKLTVMSYLNQMKVKLEKIEESKNAANLGEDFIKEVDEYSSESDEEYGGRRRKHEKSSTIKSYETNDESKKVETEGLTQEQQKNMQKRINQLIGQKGIQNNESADKLIEKIQEITDILKHKAKCAEDIQTYRVFEGEVSLVEEISGNFLINKSAETTQAETEEVEDDEKKSDKIDDIFKNSLKSRKAFQSQLNDKSMVPAVKNIQYSANFILISLLVLTIIEYLAVRDQFTQIKLNFQAIQKTFMMISELQRSSYHVRGLELYSQSILNLTNQDLNLSKSDMKESLNKIYTLQSQINLQKLSLSNEHSTLLDGKVVQMYFKQQDNIADIKALNFSLTEGLLQISSSLFTLTNMDNKSFNDTQDDVFYFMYNNFMDMLDAIWKSVRLYVIELRDRTENQEINRVVFYTSIGVVIIAIFSLIPVVHLVNLKKKKFLEIFLEMDNNNIRKLANKCEKFMNILQDEGNDEMDSNDEELEEIARQDQEDEYQMSKRSKKKKAKNTIKNNKAFIIKFIIGMMLIEIYFFANFFTQNASMSAFNVQCSEMNMTGYIEPHYWFSLNAQRELFNDKSRPIVNRNAFEVSREALSQVQIMNSVMQQEHLQNRGSTDDEYDKEFQNSMLNDVCPSFLVSAQYNFQNITGQQCDKFISGSTTQGLHTVIVRYEEGLRRTLSSYQKSNKTANNVKTIINSKDLRDVFYVQRLIISQKMQDIVQVLQDSIQTRINSDLELRLAFFCLFIIFLLMFFVLMWLPFLSQLSNEVHQTKKILLVIPLELLINMKNLATLFNNQNNQKNKEKKNIG</sequence>
<dbReference type="PANTHER" id="PTHR31600:SF2">
    <property type="entry name" value="GAMETE ENRICHED GENE 10 PROTEIN-RELATED"/>
    <property type="match status" value="1"/>
</dbReference>
<feature type="transmembrane region" description="Helical" evidence="2">
    <location>
        <begin position="1385"/>
        <end position="1408"/>
    </location>
</feature>
<dbReference type="OMA" id="WSESFQQ"/>
<dbReference type="InterPro" id="IPR057352">
    <property type="entry name" value="TPR_TmcB/C"/>
</dbReference>